<feature type="chain" id="PRO_5032270480" evidence="4">
    <location>
        <begin position="19"/>
        <end position="230"/>
    </location>
</feature>
<name>A0A841GSD1_9BACT</name>
<dbReference type="SUPFAM" id="SSF48452">
    <property type="entry name" value="TPR-like"/>
    <property type="match status" value="1"/>
</dbReference>
<dbReference type="SMART" id="SM00028">
    <property type="entry name" value="TPR"/>
    <property type="match status" value="3"/>
</dbReference>
<evidence type="ECO:0000313" key="6">
    <source>
        <dbReference type="Proteomes" id="UP000555828"/>
    </source>
</evidence>
<keyword evidence="6" id="KW-1185">Reference proteome</keyword>
<dbReference type="Gene3D" id="1.25.40.10">
    <property type="entry name" value="Tetratricopeptide repeat domain"/>
    <property type="match status" value="1"/>
</dbReference>
<feature type="signal peptide" evidence="4">
    <location>
        <begin position="1"/>
        <end position="18"/>
    </location>
</feature>
<dbReference type="AlphaFoldDB" id="A0A841GSD1"/>
<dbReference type="RefSeq" id="WP_184618773.1">
    <property type="nucleotide sequence ID" value="NZ_JACHEX010000001.1"/>
</dbReference>
<evidence type="ECO:0000313" key="5">
    <source>
        <dbReference type="EMBL" id="MBB6062040.1"/>
    </source>
</evidence>
<accession>A0A841GSD1</accession>
<keyword evidence="4" id="KW-0732">Signal</keyword>
<dbReference type="Proteomes" id="UP000555828">
    <property type="component" value="Unassembled WGS sequence"/>
</dbReference>
<gene>
    <name evidence="5" type="ORF">HNP65_000462</name>
</gene>
<keyword evidence="1" id="KW-0677">Repeat</keyword>
<organism evidence="5 6">
    <name type="scientific">Thermosipho japonicus</name>
    <dbReference type="NCBI Taxonomy" id="90323"/>
    <lineage>
        <taxon>Bacteria</taxon>
        <taxon>Thermotogati</taxon>
        <taxon>Thermotogota</taxon>
        <taxon>Thermotogae</taxon>
        <taxon>Thermotogales</taxon>
        <taxon>Fervidobacteriaceae</taxon>
        <taxon>Thermosipho</taxon>
    </lineage>
</organism>
<dbReference type="Pfam" id="PF14559">
    <property type="entry name" value="TPR_19"/>
    <property type="match status" value="1"/>
</dbReference>
<sequence>MKKVALIFLILLSSVFFSNSLEENFIKARNFHDVNLIKDVISNAKKEQNNVIYAEALMEYALWGNSENKEKLYTEALEVIKKEIKENPNNGKAYYVAGAIVGRLAQYKGIIQSLFMLNDFDNYIEKAIEILDDNFYKGLALIAMGMRYRDVPWPLRNYKKAEKYLLDALEILPNYPNIHLELGKLYEKMGKVEEAKKEYEIVINSNAYPLLNATHEEAKEEARQLLQNLK</sequence>
<dbReference type="InterPro" id="IPR011990">
    <property type="entry name" value="TPR-like_helical_dom_sf"/>
</dbReference>
<reference evidence="5 6" key="1">
    <citation type="submission" date="2020-08" db="EMBL/GenBank/DDBJ databases">
        <title>Genomic Encyclopedia of Type Strains, Phase IV (KMG-IV): sequencing the most valuable type-strain genomes for metagenomic binning, comparative biology and taxonomic classification.</title>
        <authorList>
            <person name="Goeker M."/>
        </authorList>
    </citation>
    <scope>NUCLEOTIDE SEQUENCE [LARGE SCALE GENOMIC DNA]</scope>
    <source>
        <strain evidence="5 6">DSM 13481</strain>
    </source>
</reference>
<proteinExistence type="predicted"/>
<dbReference type="InterPro" id="IPR019734">
    <property type="entry name" value="TPR_rpt"/>
</dbReference>
<dbReference type="PROSITE" id="PS50005">
    <property type="entry name" value="TPR"/>
    <property type="match status" value="1"/>
</dbReference>
<dbReference type="PANTHER" id="PTHR45586">
    <property type="entry name" value="TPR REPEAT-CONTAINING PROTEIN PA4667"/>
    <property type="match status" value="1"/>
</dbReference>
<dbReference type="InterPro" id="IPR051012">
    <property type="entry name" value="CellSynth/LPSAsmb/PSIAsmb"/>
</dbReference>
<feature type="repeat" description="TPR" evidence="3">
    <location>
        <begin position="176"/>
        <end position="209"/>
    </location>
</feature>
<dbReference type="PANTHER" id="PTHR45586:SF1">
    <property type="entry name" value="LIPOPOLYSACCHARIDE ASSEMBLY PROTEIN B"/>
    <property type="match status" value="1"/>
</dbReference>
<comment type="caution">
    <text evidence="5">The sequence shown here is derived from an EMBL/GenBank/DDBJ whole genome shotgun (WGS) entry which is preliminary data.</text>
</comment>
<keyword evidence="2 3" id="KW-0802">TPR repeat</keyword>
<evidence type="ECO:0000256" key="4">
    <source>
        <dbReference type="SAM" id="SignalP"/>
    </source>
</evidence>
<dbReference type="EMBL" id="JACHEX010000001">
    <property type="protein sequence ID" value="MBB6062040.1"/>
    <property type="molecule type" value="Genomic_DNA"/>
</dbReference>
<evidence type="ECO:0000256" key="2">
    <source>
        <dbReference type="ARBA" id="ARBA00022803"/>
    </source>
</evidence>
<protein>
    <submittedName>
        <fullName evidence="5">Tetratricopeptide (TPR) repeat protein</fullName>
    </submittedName>
</protein>
<evidence type="ECO:0000256" key="1">
    <source>
        <dbReference type="ARBA" id="ARBA00022737"/>
    </source>
</evidence>
<evidence type="ECO:0000256" key="3">
    <source>
        <dbReference type="PROSITE-ProRule" id="PRU00339"/>
    </source>
</evidence>